<dbReference type="Pfam" id="PF00528">
    <property type="entry name" value="BPD_transp_1"/>
    <property type="match status" value="2"/>
</dbReference>
<comment type="subcellular location">
    <subcellularLocation>
        <location evidence="1">Cell inner membrane</location>
        <topology evidence="1">Multi-pass membrane protein</topology>
    </subcellularLocation>
    <subcellularLocation>
        <location evidence="8">Cell membrane</location>
        <topology evidence="8">Multi-pass membrane protein</topology>
    </subcellularLocation>
</comment>
<accession>A0ABW9Z0G6</accession>
<evidence type="ECO:0000256" key="4">
    <source>
        <dbReference type="ARBA" id="ARBA00022519"/>
    </source>
</evidence>
<keyword evidence="11" id="KW-1185">Reference proteome</keyword>
<organism evidence="10 11">
    <name type="scientific">Microvirga arsenatis</name>
    <dbReference type="NCBI Taxonomy" id="2692265"/>
    <lineage>
        <taxon>Bacteria</taxon>
        <taxon>Pseudomonadati</taxon>
        <taxon>Pseudomonadota</taxon>
        <taxon>Alphaproteobacteria</taxon>
        <taxon>Hyphomicrobiales</taxon>
        <taxon>Methylobacteriaceae</taxon>
        <taxon>Microvirga</taxon>
    </lineage>
</organism>
<comment type="similarity">
    <text evidence="8">Belongs to the binding-protein-dependent transport system permease family.</text>
</comment>
<proteinExistence type="inferred from homology"/>
<evidence type="ECO:0000256" key="5">
    <source>
        <dbReference type="ARBA" id="ARBA00022692"/>
    </source>
</evidence>
<keyword evidence="4" id="KW-0997">Cell inner membrane</keyword>
<dbReference type="InterPro" id="IPR035906">
    <property type="entry name" value="MetI-like_sf"/>
</dbReference>
<evidence type="ECO:0000313" key="11">
    <source>
        <dbReference type="Proteomes" id="UP000818323"/>
    </source>
</evidence>
<name>A0ABW9Z0G6_9HYPH</name>
<feature type="transmembrane region" description="Helical" evidence="8">
    <location>
        <begin position="248"/>
        <end position="273"/>
    </location>
</feature>
<evidence type="ECO:0000256" key="2">
    <source>
        <dbReference type="ARBA" id="ARBA00022448"/>
    </source>
</evidence>
<dbReference type="Proteomes" id="UP000818323">
    <property type="component" value="Unassembled WGS sequence"/>
</dbReference>
<feature type="transmembrane region" description="Helical" evidence="8">
    <location>
        <begin position="482"/>
        <end position="503"/>
    </location>
</feature>
<evidence type="ECO:0000313" key="10">
    <source>
        <dbReference type="EMBL" id="NBJ25592.1"/>
    </source>
</evidence>
<keyword evidence="7 8" id="KW-0472">Membrane</keyword>
<dbReference type="PANTHER" id="PTHR43357">
    <property type="entry name" value="INNER MEMBRANE ABC TRANSPORTER PERMEASE PROTEIN YDCV"/>
    <property type="match status" value="1"/>
</dbReference>
<feature type="domain" description="ABC transmembrane type-1" evidence="9">
    <location>
        <begin position="66"/>
        <end position="274"/>
    </location>
</feature>
<feature type="transmembrane region" description="Helical" evidence="8">
    <location>
        <begin position="207"/>
        <end position="228"/>
    </location>
</feature>
<feature type="transmembrane region" description="Helical" evidence="8">
    <location>
        <begin position="364"/>
        <end position="386"/>
    </location>
</feature>
<dbReference type="Gene3D" id="1.10.3720.10">
    <property type="entry name" value="MetI-like"/>
    <property type="match status" value="2"/>
</dbReference>
<protein>
    <submittedName>
        <fullName evidence="10">ABC transporter permease subunit</fullName>
    </submittedName>
</protein>
<dbReference type="InterPro" id="IPR000515">
    <property type="entry name" value="MetI-like"/>
</dbReference>
<comment type="caution">
    <text evidence="10">The sequence shown here is derived from an EMBL/GenBank/DDBJ whole genome shotgun (WGS) entry which is preliminary data.</text>
</comment>
<evidence type="ECO:0000256" key="3">
    <source>
        <dbReference type="ARBA" id="ARBA00022475"/>
    </source>
</evidence>
<gene>
    <name evidence="10" type="ORF">GR303_14625</name>
</gene>
<evidence type="ECO:0000256" key="1">
    <source>
        <dbReference type="ARBA" id="ARBA00004429"/>
    </source>
</evidence>
<feature type="transmembrane region" description="Helical" evidence="8">
    <location>
        <begin position="425"/>
        <end position="443"/>
    </location>
</feature>
<evidence type="ECO:0000256" key="8">
    <source>
        <dbReference type="RuleBase" id="RU363032"/>
    </source>
</evidence>
<keyword evidence="3" id="KW-1003">Cell membrane</keyword>
<feature type="transmembrane region" description="Helical" evidence="8">
    <location>
        <begin position="398"/>
        <end position="419"/>
    </location>
</feature>
<keyword evidence="2 8" id="KW-0813">Transport</keyword>
<feature type="transmembrane region" description="Helical" evidence="8">
    <location>
        <begin position="105"/>
        <end position="128"/>
    </location>
</feature>
<feature type="transmembrane region" description="Helical" evidence="8">
    <location>
        <begin position="148"/>
        <end position="169"/>
    </location>
</feature>
<reference evidence="10 11" key="1">
    <citation type="submission" date="2020-01" db="EMBL/GenBank/DDBJ databases">
        <title>Microvirga sp. nov., an arsenate reduction bacterium isolated from Tibet hotspring sediments.</title>
        <authorList>
            <person name="Yuan C.-G."/>
        </authorList>
    </citation>
    <scope>NUCLEOTIDE SEQUENCE [LARGE SCALE GENOMIC DNA]</scope>
    <source>
        <strain evidence="10 11">SYSU G3D203</strain>
    </source>
</reference>
<dbReference type="EMBL" id="JAAAXJ010000007">
    <property type="protein sequence ID" value="NBJ25592.1"/>
    <property type="molecule type" value="Genomic_DNA"/>
</dbReference>
<feature type="transmembrane region" description="Helical" evidence="8">
    <location>
        <begin position="73"/>
        <end position="93"/>
    </location>
</feature>
<feature type="transmembrane region" description="Helical" evidence="8">
    <location>
        <begin position="532"/>
        <end position="554"/>
    </location>
</feature>
<dbReference type="RefSeq" id="WP_161722986.1">
    <property type="nucleotide sequence ID" value="NZ_JAAAXI010000006.1"/>
</dbReference>
<evidence type="ECO:0000259" key="9">
    <source>
        <dbReference type="PROSITE" id="PS50928"/>
    </source>
</evidence>
<sequence>MRERAHATSFLERGGFGLLALVALFIVAFDVLPAARLLLAALAPGGAFDPDKALSALASRSALRAAQATLETALLSSLLALPLGTAMALLLGITDMRGRRIASFLFVLSVMISPQVIALAFLHLAGPASPILNALGLAPEAGTANPMLGRGGIVVVLGLHHAPLVYVVMSAGLKRIPLAVVEAARMDGARPLRIVTDHLLPLLRPHLMGAALLAFVAGIGNFGIPALLGAPVNYLTLPVLIYRRLSSFGTGILGDVAALGLLVAAIAVVCVAASQWLTRRGEVHLEEDAPLQPFWHLGRGSILAEGFAAFVIGATLVLPMLSLLAAALVPSYGMPLTVATVTLDHFVEVLARQDVTMRAFVNSLLYAGGAAGLLAFLTIPLAYGLVRFMGPARIPAMALLEIPYVLPGIVLAIACILLFLKPLPLIGVSLYATPWIIVFAYLARFLSVAMKPVLAGMMQVDMAQEEAAALDGARLMRRLADIVLPSLLPAAAAGGLMAFLLAFSELTVSALLWSAGTETIGVVLYNLEEAGLASQASAVAVVIVAVVTLAMLALDALGRHLPAGTLPWHCEADAMVRAEGKPHRTCVGIEKVAEGLKPIPALEA</sequence>
<dbReference type="PROSITE" id="PS50928">
    <property type="entry name" value="ABC_TM1"/>
    <property type="match status" value="2"/>
</dbReference>
<evidence type="ECO:0000256" key="6">
    <source>
        <dbReference type="ARBA" id="ARBA00022989"/>
    </source>
</evidence>
<dbReference type="CDD" id="cd06261">
    <property type="entry name" value="TM_PBP2"/>
    <property type="match status" value="2"/>
</dbReference>
<keyword evidence="6 8" id="KW-1133">Transmembrane helix</keyword>
<feature type="transmembrane region" description="Helical" evidence="8">
    <location>
        <begin position="307"/>
        <end position="329"/>
    </location>
</feature>
<evidence type="ECO:0000256" key="7">
    <source>
        <dbReference type="ARBA" id="ARBA00023136"/>
    </source>
</evidence>
<feature type="domain" description="ABC transmembrane type-1" evidence="9">
    <location>
        <begin position="360"/>
        <end position="554"/>
    </location>
</feature>
<dbReference type="PANTHER" id="PTHR43357:SF4">
    <property type="entry name" value="INNER MEMBRANE ABC TRANSPORTER PERMEASE PROTEIN YDCV"/>
    <property type="match status" value="1"/>
</dbReference>
<dbReference type="SUPFAM" id="SSF161098">
    <property type="entry name" value="MetI-like"/>
    <property type="match status" value="2"/>
</dbReference>
<keyword evidence="5 8" id="KW-0812">Transmembrane</keyword>